<feature type="compositionally biased region" description="Acidic residues" evidence="1">
    <location>
        <begin position="175"/>
        <end position="186"/>
    </location>
</feature>
<evidence type="ECO:0000313" key="3">
    <source>
        <dbReference type="Proteomes" id="UP000186817"/>
    </source>
</evidence>
<gene>
    <name evidence="2" type="ORF">AK812_SmicGene24992</name>
</gene>
<evidence type="ECO:0000313" key="2">
    <source>
        <dbReference type="EMBL" id="OLP93123.1"/>
    </source>
</evidence>
<feature type="compositionally biased region" description="Polar residues" evidence="1">
    <location>
        <begin position="62"/>
        <end position="72"/>
    </location>
</feature>
<feature type="region of interest" description="Disordered" evidence="1">
    <location>
        <begin position="130"/>
        <end position="238"/>
    </location>
</feature>
<keyword evidence="3" id="KW-1185">Reference proteome</keyword>
<sequence>MLETAFLIETGQAHRVAWTGGRNPFDTNPDGPEQQQQAEEEEEPTAKHSRTGTAAQHEEPTAKSSRTGTAAQQHDPEPSPYMVLKTQQLITQLMPTLVGDQVPIAADALNQLQLWTQGLWGHPIQLVQDSATDSGDTTAATVPMEPTTTGSRPRGTELGRPAGEQLQGEVPLSLGEEDMPGTETEDELRHIARRRRSATRSDPATQPVVEEDSGDPGSEAASRTSHRQRGFHAAMSDD</sequence>
<reference evidence="2 3" key="1">
    <citation type="submission" date="2016-02" db="EMBL/GenBank/DDBJ databases">
        <title>Genome analysis of coral dinoflagellate symbionts highlights evolutionary adaptations to a symbiotic lifestyle.</title>
        <authorList>
            <person name="Aranda M."/>
            <person name="Li Y."/>
            <person name="Liew Y.J."/>
            <person name="Baumgarten S."/>
            <person name="Simakov O."/>
            <person name="Wilson M."/>
            <person name="Piel J."/>
            <person name="Ashoor H."/>
            <person name="Bougouffa S."/>
            <person name="Bajic V.B."/>
            <person name="Ryu T."/>
            <person name="Ravasi T."/>
            <person name="Bayer T."/>
            <person name="Micklem G."/>
            <person name="Kim H."/>
            <person name="Bhak J."/>
            <person name="Lajeunesse T.C."/>
            <person name="Voolstra C.R."/>
        </authorList>
    </citation>
    <scope>NUCLEOTIDE SEQUENCE [LARGE SCALE GENOMIC DNA]</scope>
    <source>
        <strain evidence="2 3">CCMP2467</strain>
    </source>
</reference>
<feature type="region of interest" description="Disordered" evidence="1">
    <location>
        <begin position="17"/>
        <end position="79"/>
    </location>
</feature>
<protein>
    <submittedName>
        <fullName evidence="2">Uncharacterized protein</fullName>
    </submittedName>
</protein>
<dbReference type="EMBL" id="LSRX01000594">
    <property type="protein sequence ID" value="OLP93123.1"/>
    <property type="molecule type" value="Genomic_DNA"/>
</dbReference>
<organism evidence="2 3">
    <name type="scientific">Symbiodinium microadriaticum</name>
    <name type="common">Dinoflagellate</name>
    <name type="synonym">Zooxanthella microadriatica</name>
    <dbReference type="NCBI Taxonomy" id="2951"/>
    <lineage>
        <taxon>Eukaryota</taxon>
        <taxon>Sar</taxon>
        <taxon>Alveolata</taxon>
        <taxon>Dinophyceae</taxon>
        <taxon>Suessiales</taxon>
        <taxon>Symbiodiniaceae</taxon>
        <taxon>Symbiodinium</taxon>
    </lineage>
</organism>
<evidence type="ECO:0000256" key="1">
    <source>
        <dbReference type="SAM" id="MobiDB-lite"/>
    </source>
</evidence>
<name>A0A1Q9DD31_SYMMI</name>
<feature type="compositionally biased region" description="Low complexity" evidence="1">
    <location>
        <begin position="130"/>
        <end position="141"/>
    </location>
</feature>
<comment type="caution">
    <text evidence="2">The sequence shown here is derived from an EMBL/GenBank/DDBJ whole genome shotgun (WGS) entry which is preliminary data.</text>
</comment>
<dbReference type="Proteomes" id="UP000186817">
    <property type="component" value="Unassembled WGS sequence"/>
</dbReference>
<accession>A0A1Q9DD31</accession>
<proteinExistence type="predicted"/>
<dbReference type="AlphaFoldDB" id="A0A1Q9DD31"/>